<dbReference type="NCBIfam" id="TIGR01068">
    <property type="entry name" value="thioredoxin"/>
    <property type="match status" value="1"/>
</dbReference>
<evidence type="ECO:0000256" key="7">
    <source>
        <dbReference type="PIRNR" id="PIRNR000077"/>
    </source>
</evidence>
<dbReference type="InterPro" id="IPR013766">
    <property type="entry name" value="Thioredoxin_domain"/>
</dbReference>
<evidence type="ECO:0000256" key="1">
    <source>
        <dbReference type="ARBA" id="ARBA00008987"/>
    </source>
</evidence>
<dbReference type="PIRSF" id="PIRSF000077">
    <property type="entry name" value="Thioredoxin"/>
    <property type="match status" value="1"/>
</dbReference>
<dbReference type="InterPro" id="IPR017937">
    <property type="entry name" value="Thioredoxin_CS"/>
</dbReference>
<evidence type="ECO:0000256" key="5">
    <source>
        <dbReference type="ARBA" id="ARBA00023284"/>
    </source>
</evidence>
<evidence type="ECO:0000256" key="3">
    <source>
        <dbReference type="ARBA" id="ARBA00022982"/>
    </source>
</evidence>
<dbReference type="Gene3D" id="3.40.30.10">
    <property type="entry name" value="Glutaredoxin"/>
    <property type="match status" value="1"/>
</dbReference>
<comment type="similarity">
    <text evidence="1 7">Belongs to the thioredoxin family.</text>
</comment>
<dbReference type="PROSITE" id="PS00194">
    <property type="entry name" value="THIOREDOXIN_1"/>
    <property type="match status" value="1"/>
</dbReference>
<dbReference type="PRINTS" id="PR00421">
    <property type="entry name" value="THIOREDOXIN"/>
</dbReference>
<reference evidence="9 10" key="1">
    <citation type="submission" date="2024-01" db="EMBL/GenBank/DDBJ databases">
        <title>Description of Olsenella sp. nov., isolated from pig feces.</title>
        <authorList>
            <person name="Chang Y.-H."/>
        </authorList>
    </citation>
    <scope>NUCLEOTIDE SEQUENCE [LARGE SCALE GENOMIC DNA]</scope>
    <source>
        <strain evidence="9 10">YH-ols2223</strain>
    </source>
</reference>
<name>A0ABU7RAI6_9ACTN</name>
<keyword evidence="4" id="KW-1015">Disulfide bond</keyword>
<organism evidence="9 10">
    <name type="scientific">Olsenella absiana</name>
    <dbReference type="NCBI Taxonomy" id="3115222"/>
    <lineage>
        <taxon>Bacteria</taxon>
        <taxon>Bacillati</taxon>
        <taxon>Actinomycetota</taxon>
        <taxon>Coriobacteriia</taxon>
        <taxon>Coriobacteriales</taxon>
        <taxon>Atopobiaceae</taxon>
        <taxon>Olsenella</taxon>
    </lineage>
</organism>
<protein>
    <recommendedName>
        <fullName evidence="6 7">Thioredoxin</fullName>
    </recommendedName>
</protein>
<feature type="domain" description="Thioredoxin" evidence="8">
    <location>
        <begin position="1"/>
        <end position="106"/>
    </location>
</feature>
<evidence type="ECO:0000256" key="6">
    <source>
        <dbReference type="NCBIfam" id="TIGR01068"/>
    </source>
</evidence>
<dbReference type="InterPro" id="IPR005746">
    <property type="entry name" value="Thioredoxin"/>
</dbReference>
<evidence type="ECO:0000313" key="10">
    <source>
        <dbReference type="Proteomes" id="UP001332931"/>
    </source>
</evidence>
<evidence type="ECO:0000256" key="4">
    <source>
        <dbReference type="ARBA" id="ARBA00023157"/>
    </source>
</evidence>
<dbReference type="PROSITE" id="PS51352">
    <property type="entry name" value="THIOREDOXIN_2"/>
    <property type="match status" value="1"/>
</dbReference>
<evidence type="ECO:0000256" key="2">
    <source>
        <dbReference type="ARBA" id="ARBA00022448"/>
    </source>
</evidence>
<keyword evidence="3" id="KW-0249">Electron transport</keyword>
<keyword evidence="10" id="KW-1185">Reference proteome</keyword>
<dbReference type="CDD" id="cd02947">
    <property type="entry name" value="TRX_family"/>
    <property type="match status" value="1"/>
</dbReference>
<dbReference type="SUPFAM" id="SSF52833">
    <property type="entry name" value="Thioredoxin-like"/>
    <property type="match status" value="1"/>
</dbReference>
<sequence>MATREITAATFGSILGSATRPLLVDFWATWCGPCRALAPTVDQIGAEMAGRLDVYKCNVDDEGVLATKFRIVSIPTLILFKNGQPVKTMVGNMPKEELEREIEEAL</sequence>
<keyword evidence="5" id="KW-0676">Redox-active center</keyword>
<evidence type="ECO:0000259" key="8">
    <source>
        <dbReference type="PROSITE" id="PS51352"/>
    </source>
</evidence>
<dbReference type="PANTHER" id="PTHR45663:SF11">
    <property type="entry name" value="GEO12009P1"/>
    <property type="match status" value="1"/>
</dbReference>
<dbReference type="InterPro" id="IPR036249">
    <property type="entry name" value="Thioredoxin-like_sf"/>
</dbReference>
<proteinExistence type="inferred from homology"/>
<evidence type="ECO:0000313" key="9">
    <source>
        <dbReference type="EMBL" id="MEE6147523.1"/>
    </source>
</evidence>
<dbReference type="RefSeq" id="WP_330958291.1">
    <property type="nucleotide sequence ID" value="NZ_JAZGJQ010000005.1"/>
</dbReference>
<dbReference type="Pfam" id="PF00085">
    <property type="entry name" value="Thioredoxin"/>
    <property type="match status" value="1"/>
</dbReference>
<dbReference type="Proteomes" id="UP001332931">
    <property type="component" value="Unassembled WGS sequence"/>
</dbReference>
<accession>A0ABU7RAI6</accession>
<dbReference type="PANTHER" id="PTHR45663">
    <property type="entry name" value="GEO12009P1"/>
    <property type="match status" value="1"/>
</dbReference>
<comment type="caution">
    <text evidence="9">The sequence shown here is derived from an EMBL/GenBank/DDBJ whole genome shotgun (WGS) entry which is preliminary data.</text>
</comment>
<keyword evidence="2" id="KW-0813">Transport</keyword>
<gene>
    <name evidence="9" type="primary">trxA</name>
    <name evidence="9" type="ORF">VXJ25_05910</name>
</gene>
<dbReference type="EMBL" id="JAZGJQ010000005">
    <property type="protein sequence ID" value="MEE6147523.1"/>
    <property type="molecule type" value="Genomic_DNA"/>
</dbReference>